<name>A0ABT1HID2_9NOCA</name>
<reference evidence="5 6" key="1">
    <citation type="submission" date="2022-06" db="EMBL/GenBank/DDBJ databases">
        <title>Genomic Encyclopedia of Archaeal and Bacterial Type Strains, Phase II (KMG-II): from individual species to whole genera.</title>
        <authorList>
            <person name="Goeker M."/>
        </authorList>
    </citation>
    <scope>NUCLEOTIDE SEQUENCE [LARGE SCALE GENOMIC DNA]</scope>
    <source>
        <strain evidence="5 6">DSM 44693</strain>
    </source>
</reference>
<feature type="domain" description="HTH lacI-type" evidence="4">
    <location>
        <begin position="5"/>
        <end position="59"/>
    </location>
</feature>
<accession>A0ABT1HID2</accession>
<organism evidence="5 6">
    <name type="scientific">Williamsia maris</name>
    <dbReference type="NCBI Taxonomy" id="72806"/>
    <lineage>
        <taxon>Bacteria</taxon>
        <taxon>Bacillati</taxon>
        <taxon>Actinomycetota</taxon>
        <taxon>Actinomycetes</taxon>
        <taxon>Mycobacteriales</taxon>
        <taxon>Nocardiaceae</taxon>
        <taxon>Williamsia</taxon>
    </lineage>
</organism>
<gene>
    <name evidence="5" type="ORF">LX13_003338</name>
</gene>
<evidence type="ECO:0000259" key="4">
    <source>
        <dbReference type="PROSITE" id="PS50932"/>
    </source>
</evidence>
<dbReference type="Gene3D" id="3.40.50.2300">
    <property type="match status" value="2"/>
</dbReference>
<evidence type="ECO:0000313" key="6">
    <source>
        <dbReference type="Proteomes" id="UP001206895"/>
    </source>
</evidence>
<dbReference type="SUPFAM" id="SSF47413">
    <property type="entry name" value="lambda repressor-like DNA-binding domains"/>
    <property type="match status" value="1"/>
</dbReference>
<keyword evidence="3" id="KW-0804">Transcription</keyword>
<dbReference type="SMART" id="SM00354">
    <property type="entry name" value="HTH_LACI"/>
    <property type="match status" value="1"/>
</dbReference>
<dbReference type="EMBL" id="JAMTCJ010000003">
    <property type="protein sequence ID" value="MCP2177510.1"/>
    <property type="molecule type" value="Genomic_DNA"/>
</dbReference>
<comment type="caution">
    <text evidence="5">The sequence shown here is derived from an EMBL/GenBank/DDBJ whole genome shotgun (WGS) entry which is preliminary data.</text>
</comment>
<dbReference type="RefSeq" id="WP_253662438.1">
    <property type="nucleotide sequence ID" value="NZ_BAAAJQ010000001.1"/>
</dbReference>
<evidence type="ECO:0000256" key="1">
    <source>
        <dbReference type="ARBA" id="ARBA00023015"/>
    </source>
</evidence>
<evidence type="ECO:0000256" key="2">
    <source>
        <dbReference type="ARBA" id="ARBA00023125"/>
    </source>
</evidence>
<dbReference type="Pfam" id="PF00356">
    <property type="entry name" value="LacI"/>
    <property type="match status" value="1"/>
</dbReference>
<dbReference type="Gene3D" id="1.10.260.40">
    <property type="entry name" value="lambda repressor-like DNA-binding domains"/>
    <property type="match status" value="1"/>
</dbReference>
<dbReference type="PANTHER" id="PTHR30146">
    <property type="entry name" value="LACI-RELATED TRANSCRIPTIONAL REPRESSOR"/>
    <property type="match status" value="1"/>
</dbReference>
<dbReference type="CDD" id="cd06267">
    <property type="entry name" value="PBP1_LacI_sugar_binding-like"/>
    <property type="match status" value="1"/>
</dbReference>
<dbReference type="Proteomes" id="UP001206895">
    <property type="component" value="Unassembled WGS sequence"/>
</dbReference>
<proteinExistence type="predicted"/>
<evidence type="ECO:0000256" key="3">
    <source>
        <dbReference type="ARBA" id="ARBA00023163"/>
    </source>
</evidence>
<dbReference type="InterPro" id="IPR046335">
    <property type="entry name" value="LacI/GalR-like_sensor"/>
</dbReference>
<dbReference type="Pfam" id="PF13377">
    <property type="entry name" value="Peripla_BP_3"/>
    <property type="match status" value="1"/>
</dbReference>
<dbReference type="InterPro" id="IPR028082">
    <property type="entry name" value="Peripla_BP_I"/>
</dbReference>
<dbReference type="PANTHER" id="PTHR30146:SF153">
    <property type="entry name" value="LACTOSE OPERON REPRESSOR"/>
    <property type="match status" value="1"/>
</dbReference>
<dbReference type="CDD" id="cd01392">
    <property type="entry name" value="HTH_LacI"/>
    <property type="match status" value="1"/>
</dbReference>
<evidence type="ECO:0000313" key="5">
    <source>
        <dbReference type="EMBL" id="MCP2177510.1"/>
    </source>
</evidence>
<dbReference type="SUPFAM" id="SSF53822">
    <property type="entry name" value="Periplasmic binding protein-like I"/>
    <property type="match status" value="1"/>
</dbReference>
<keyword evidence="6" id="KW-1185">Reference proteome</keyword>
<protein>
    <submittedName>
        <fullName evidence="5">Transcriptional regulator, LacI family</fullName>
    </submittedName>
</protein>
<dbReference type="InterPro" id="IPR010982">
    <property type="entry name" value="Lambda_DNA-bd_dom_sf"/>
</dbReference>
<dbReference type="PROSITE" id="PS50932">
    <property type="entry name" value="HTH_LACI_2"/>
    <property type="match status" value="1"/>
</dbReference>
<dbReference type="InterPro" id="IPR000843">
    <property type="entry name" value="HTH_LacI"/>
</dbReference>
<keyword evidence="1" id="KW-0805">Transcription regulation</keyword>
<keyword evidence="2" id="KW-0238">DNA-binding</keyword>
<sequence length="343" mass="36120">MSSRVTMADVARAAGVSRPLVSVVLSGGAGAGADTRDRILATAKALGYRPDAAASMLRSRRSRQVGVVFNPRSSFEADLIEELYTAAAGADYRIALGAITAGRSRQIVAEELIALRCEAVVVVGAEMDDRLDGLGVPVVVIGERFPSGTATTVGTDEWHGAHVAVQHLITLGHRAIIHVDGGTHPGAAERARGYADTMAAAGLRDISRRIPGDYTETGGAEAARALLDSETLPTAVFLANDQMAIGFLDVMRRSGVRVPETMSVIGYDDSRFSSLAHVDLSTVRQDIAGLAGAAFECVADHLETADPHPVQSTEFGFFGARVLEPELVVRGTTAVVSRERCRG</sequence>